<dbReference type="Gene3D" id="1.20.5.930">
    <property type="entry name" value="Bicelle-embedded integrin alpha(iib) transmembrane segment"/>
    <property type="match status" value="1"/>
</dbReference>
<feature type="domain" description="Integrin alpha second immunoglobulin-like" evidence="16">
    <location>
        <begin position="598"/>
        <end position="739"/>
    </location>
</feature>
<feature type="compositionally biased region" description="Basic and acidic residues" evidence="14">
    <location>
        <begin position="1358"/>
        <end position="1381"/>
    </location>
</feature>
<feature type="compositionally biased region" description="Basic and acidic residues" evidence="14">
    <location>
        <begin position="1201"/>
        <end position="1227"/>
    </location>
</feature>
<dbReference type="InterPro" id="IPR013519">
    <property type="entry name" value="Int_alpha_beta-p"/>
</dbReference>
<evidence type="ECO:0000313" key="18">
    <source>
        <dbReference type="EMBL" id="ROT75207.1"/>
    </source>
</evidence>
<dbReference type="Pfam" id="PF08441">
    <property type="entry name" value="Integrin_A_Ig_1"/>
    <property type="match status" value="1"/>
</dbReference>
<dbReference type="GO" id="GO:0048513">
    <property type="term" value="P:animal organ development"/>
    <property type="evidence" value="ECO:0007669"/>
    <property type="project" value="UniProtKB-ARBA"/>
</dbReference>
<dbReference type="Proteomes" id="UP000283509">
    <property type="component" value="Unassembled WGS sequence"/>
</dbReference>
<dbReference type="Gene3D" id="2.130.10.130">
    <property type="entry name" value="Integrin alpha, N-terminal"/>
    <property type="match status" value="1"/>
</dbReference>
<dbReference type="InterPro" id="IPR013517">
    <property type="entry name" value="FG-GAP"/>
</dbReference>
<keyword evidence="10 13" id="KW-0675">Receptor</keyword>
<evidence type="ECO:0000256" key="7">
    <source>
        <dbReference type="ARBA" id="ARBA00022989"/>
    </source>
</evidence>
<gene>
    <name evidence="18" type="ORF">C7M84_006261</name>
</gene>
<dbReference type="InterPro" id="IPR048285">
    <property type="entry name" value="Integrin_alpha_Ig-like_2"/>
</dbReference>
<dbReference type="Pfam" id="PF20806">
    <property type="entry name" value="Integrin_A_Ig_3"/>
    <property type="match status" value="2"/>
</dbReference>
<evidence type="ECO:0000256" key="13">
    <source>
        <dbReference type="RuleBase" id="RU003762"/>
    </source>
</evidence>
<evidence type="ECO:0000256" key="11">
    <source>
        <dbReference type="ARBA" id="ARBA00023180"/>
    </source>
</evidence>
<proteinExistence type="inferred from homology"/>
<dbReference type="Gene3D" id="2.60.40.1510">
    <property type="entry name" value="ntegrin, alpha v. Chain A, domain 3"/>
    <property type="match status" value="1"/>
</dbReference>
<feature type="compositionally biased region" description="Basic and acidic residues" evidence="14">
    <location>
        <begin position="1407"/>
        <end position="1420"/>
    </location>
</feature>
<dbReference type="GO" id="GO:0007160">
    <property type="term" value="P:cell-matrix adhesion"/>
    <property type="evidence" value="ECO:0007669"/>
    <property type="project" value="TreeGrafter"/>
</dbReference>
<feature type="compositionally biased region" description="Polar residues" evidence="14">
    <location>
        <begin position="1230"/>
        <end position="1250"/>
    </location>
</feature>
<comment type="similarity">
    <text evidence="2 13">Belongs to the integrin alpha chain family.</text>
</comment>
<dbReference type="PROSITE" id="PS00242">
    <property type="entry name" value="INTEGRIN_ALPHA"/>
    <property type="match status" value="1"/>
</dbReference>
<keyword evidence="7 13" id="KW-1133">Transmembrane helix</keyword>
<organism evidence="18 19">
    <name type="scientific">Penaeus vannamei</name>
    <name type="common">Whiteleg shrimp</name>
    <name type="synonym">Litopenaeus vannamei</name>
    <dbReference type="NCBI Taxonomy" id="6689"/>
    <lineage>
        <taxon>Eukaryota</taxon>
        <taxon>Metazoa</taxon>
        <taxon>Ecdysozoa</taxon>
        <taxon>Arthropoda</taxon>
        <taxon>Crustacea</taxon>
        <taxon>Multicrustacea</taxon>
        <taxon>Malacostraca</taxon>
        <taxon>Eumalacostraca</taxon>
        <taxon>Eucarida</taxon>
        <taxon>Decapoda</taxon>
        <taxon>Dendrobranchiata</taxon>
        <taxon>Penaeoidea</taxon>
        <taxon>Penaeidae</taxon>
        <taxon>Penaeus</taxon>
    </lineage>
</organism>
<dbReference type="InterPro" id="IPR013649">
    <property type="entry name" value="Integrin_alpha_Ig-like_1"/>
</dbReference>
<evidence type="ECO:0000256" key="12">
    <source>
        <dbReference type="PROSITE-ProRule" id="PRU00803"/>
    </source>
</evidence>
<dbReference type="PANTHER" id="PTHR23220:SF122">
    <property type="entry name" value="INTEGRIN ALPHA-PS1"/>
    <property type="match status" value="1"/>
</dbReference>
<dbReference type="Gene3D" id="2.60.40.1530">
    <property type="entry name" value="ntegrin, alpha v. Chain A, domain 4"/>
    <property type="match status" value="2"/>
</dbReference>
<feature type="domain" description="Integrin alpha third immunoglobulin-like" evidence="17">
    <location>
        <begin position="1532"/>
        <end position="1646"/>
    </location>
</feature>
<dbReference type="GO" id="GO:0009897">
    <property type="term" value="C:external side of plasma membrane"/>
    <property type="evidence" value="ECO:0007669"/>
    <property type="project" value="TreeGrafter"/>
</dbReference>
<feature type="compositionally biased region" description="Basic and acidic residues" evidence="14">
    <location>
        <begin position="1091"/>
        <end position="1107"/>
    </location>
</feature>
<feature type="region of interest" description="Disordered" evidence="14">
    <location>
        <begin position="1"/>
        <end position="20"/>
    </location>
</feature>
<dbReference type="GO" id="GO:0007157">
    <property type="term" value="P:heterophilic cell-cell adhesion via plasma membrane cell adhesion molecules"/>
    <property type="evidence" value="ECO:0007669"/>
    <property type="project" value="UniProtKB-ARBA"/>
</dbReference>
<feature type="compositionally biased region" description="Basic residues" evidence="14">
    <location>
        <begin position="1444"/>
        <end position="1457"/>
    </location>
</feature>
<dbReference type="PROSITE" id="PS51470">
    <property type="entry name" value="FG_GAP"/>
    <property type="match status" value="3"/>
</dbReference>
<feature type="compositionally biased region" description="Basic and acidic residues" evidence="14">
    <location>
        <begin position="1149"/>
        <end position="1177"/>
    </location>
</feature>
<feature type="domain" description="Integrin alpha third immunoglobulin-like" evidence="17">
    <location>
        <begin position="751"/>
        <end position="870"/>
    </location>
</feature>
<evidence type="ECO:0000256" key="3">
    <source>
        <dbReference type="ARBA" id="ARBA00022692"/>
    </source>
</evidence>
<reference evidence="18 19" key="2">
    <citation type="submission" date="2019-01" db="EMBL/GenBank/DDBJ databases">
        <title>The decoding of complex shrimp genome reveals the adaptation for benthos swimmer, frequently molting mechanism and breeding impact on genome.</title>
        <authorList>
            <person name="Sun Y."/>
            <person name="Gao Y."/>
            <person name="Yu Y."/>
        </authorList>
    </citation>
    <scope>NUCLEOTIDE SEQUENCE [LARGE SCALE GENOMIC DNA]</scope>
    <source>
        <tissue evidence="18">Muscle</tissue>
    </source>
</reference>
<evidence type="ECO:0000256" key="2">
    <source>
        <dbReference type="ARBA" id="ARBA00008054"/>
    </source>
</evidence>
<keyword evidence="9 13" id="KW-0472">Membrane</keyword>
<dbReference type="InterPro" id="IPR032695">
    <property type="entry name" value="Integrin_dom_sf"/>
</dbReference>
<evidence type="ECO:0000259" key="17">
    <source>
        <dbReference type="Pfam" id="PF20806"/>
    </source>
</evidence>
<reference evidence="18 19" key="1">
    <citation type="submission" date="2018-04" db="EMBL/GenBank/DDBJ databases">
        <authorList>
            <person name="Zhang X."/>
            <person name="Yuan J."/>
            <person name="Li F."/>
            <person name="Xiang J."/>
        </authorList>
    </citation>
    <scope>NUCLEOTIDE SEQUENCE [LARGE SCALE GENOMIC DNA]</scope>
    <source>
        <tissue evidence="18">Muscle</tissue>
    </source>
</reference>
<dbReference type="GO" id="GO:0007229">
    <property type="term" value="P:integrin-mediated signaling pathway"/>
    <property type="evidence" value="ECO:0007669"/>
    <property type="project" value="UniProtKB-KW"/>
</dbReference>
<dbReference type="InterPro" id="IPR048286">
    <property type="entry name" value="Integrin_alpha_Ig-like_3"/>
</dbReference>
<evidence type="ECO:0000259" key="15">
    <source>
        <dbReference type="Pfam" id="PF08441"/>
    </source>
</evidence>
<evidence type="ECO:0000256" key="8">
    <source>
        <dbReference type="ARBA" id="ARBA00023037"/>
    </source>
</evidence>
<evidence type="ECO:0000256" key="10">
    <source>
        <dbReference type="ARBA" id="ARBA00023170"/>
    </source>
</evidence>
<dbReference type="SUPFAM" id="SSF69179">
    <property type="entry name" value="Integrin domains"/>
    <property type="match status" value="3"/>
</dbReference>
<feature type="domain" description="Integrin alpha first immunoglubulin-like" evidence="15">
    <location>
        <begin position="426"/>
        <end position="596"/>
    </location>
</feature>
<dbReference type="GO" id="GO:0008305">
    <property type="term" value="C:integrin complex"/>
    <property type="evidence" value="ECO:0007669"/>
    <property type="project" value="InterPro"/>
</dbReference>
<feature type="compositionally biased region" description="Acidic residues" evidence="14">
    <location>
        <begin position="855"/>
        <end position="869"/>
    </location>
</feature>
<feature type="compositionally biased region" description="Basic and acidic residues" evidence="14">
    <location>
        <begin position="1253"/>
        <end position="1274"/>
    </location>
</feature>
<evidence type="ECO:0000313" key="19">
    <source>
        <dbReference type="Proteomes" id="UP000283509"/>
    </source>
</evidence>
<comment type="subcellular location">
    <subcellularLocation>
        <location evidence="1 13">Membrane</location>
        <topology evidence="1 13">Single-pass type I membrane protein</topology>
    </subcellularLocation>
</comment>
<feature type="region of interest" description="Disordered" evidence="14">
    <location>
        <begin position="1139"/>
        <end position="1491"/>
    </location>
</feature>
<dbReference type="InterPro" id="IPR028994">
    <property type="entry name" value="Integrin_alpha_N"/>
</dbReference>
<keyword evidence="4" id="KW-0732">Signal</keyword>
<evidence type="ECO:0000256" key="5">
    <source>
        <dbReference type="ARBA" id="ARBA00022737"/>
    </source>
</evidence>
<feature type="repeat" description="FG-GAP" evidence="12">
    <location>
        <begin position="378"/>
        <end position="441"/>
    </location>
</feature>
<accession>A0A423TFQ5</accession>
<evidence type="ECO:0000256" key="6">
    <source>
        <dbReference type="ARBA" id="ARBA00022889"/>
    </source>
</evidence>
<keyword evidence="19" id="KW-1185">Reference proteome</keyword>
<keyword evidence="6 13" id="KW-0130">Cell adhesion</keyword>
<evidence type="ECO:0000259" key="16">
    <source>
        <dbReference type="Pfam" id="PF20805"/>
    </source>
</evidence>
<dbReference type="SMART" id="SM00191">
    <property type="entry name" value="Int_alpha"/>
    <property type="match status" value="4"/>
</dbReference>
<evidence type="ECO:0000256" key="14">
    <source>
        <dbReference type="SAM" id="MobiDB-lite"/>
    </source>
</evidence>
<feature type="compositionally biased region" description="Polar residues" evidence="14">
    <location>
        <begin position="1421"/>
        <end position="1435"/>
    </location>
</feature>
<dbReference type="InterPro" id="IPR000413">
    <property type="entry name" value="Integrin_alpha"/>
</dbReference>
<dbReference type="SUPFAM" id="SSF69318">
    <property type="entry name" value="Integrin alpha N-terminal domain"/>
    <property type="match status" value="1"/>
</dbReference>
<evidence type="ECO:0000256" key="9">
    <source>
        <dbReference type="ARBA" id="ARBA00023136"/>
    </source>
</evidence>
<feature type="transmembrane region" description="Helical" evidence="13">
    <location>
        <begin position="1666"/>
        <end position="1688"/>
    </location>
</feature>
<keyword evidence="3 13" id="KW-0812">Transmembrane</keyword>
<dbReference type="PRINTS" id="PR01185">
    <property type="entry name" value="INTEGRINA"/>
</dbReference>
<feature type="compositionally biased region" description="Polar residues" evidence="14">
    <location>
        <begin position="944"/>
        <end position="956"/>
    </location>
</feature>
<feature type="region of interest" description="Disordered" evidence="14">
    <location>
        <begin position="853"/>
        <end position="1023"/>
    </location>
</feature>
<feature type="compositionally biased region" description="Basic and acidic residues" evidence="14">
    <location>
        <begin position="907"/>
        <end position="916"/>
    </location>
</feature>
<keyword evidence="11" id="KW-0325">Glycoprotein</keyword>
<feature type="repeat" description="FG-GAP" evidence="12">
    <location>
        <begin position="235"/>
        <end position="294"/>
    </location>
</feature>
<evidence type="ECO:0000256" key="4">
    <source>
        <dbReference type="ARBA" id="ARBA00022729"/>
    </source>
</evidence>
<dbReference type="PANTHER" id="PTHR23220">
    <property type="entry name" value="INTEGRIN ALPHA"/>
    <property type="match status" value="1"/>
</dbReference>
<evidence type="ECO:0000256" key="1">
    <source>
        <dbReference type="ARBA" id="ARBA00004479"/>
    </source>
</evidence>
<keyword evidence="5" id="KW-0677">Repeat</keyword>
<feature type="region of interest" description="Disordered" evidence="14">
    <location>
        <begin position="1074"/>
        <end position="1107"/>
    </location>
</feature>
<dbReference type="GO" id="GO:0005178">
    <property type="term" value="F:integrin binding"/>
    <property type="evidence" value="ECO:0007669"/>
    <property type="project" value="TreeGrafter"/>
</dbReference>
<dbReference type="GO" id="GO:0033627">
    <property type="term" value="P:cell adhesion mediated by integrin"/>
    <property type="evidence" value="ECO:0007669"/>
    <property type="project" value="TreeGrafter"/>
</dbReference>
<sequence>MFRGYSSGAPKDHNLQPGTNRSGALWRCPLTTRTTDCEQVQTDGFKNIDTNLSMPAENEIKDDQWLGVTLKSQGAGGKVLVCAHRYMHKGPGFQWGFGLCYILTQTLDVSDYLEPCRGKPVNEGHQQYGFCQAGTSGLLLNDEAVLGVPGPYTWRGTVHTSNISDNFLFKDKTQYFGPVTEKDSPMDKYSYLGYSVTAGRFFGNYMSYVGGAPRAKETGQVVFFTREKIGESLLRVDLILDGEMFASSFGFEVLAIDINNDGRDDLIVGAPFYYTSTSSGAVYVYMNNDGGFTYTHFPIQGVGLAHDQQVFQTQPPSAQGEAGESRFGFSMTSLGDLNHDGYTDVAIGAPYEGRGAVYVYLGTKDGLMKEDGHVKVAQVIRAEDMPGVPYNAFGYSLSGGMDLDGNGYPDLLTSSFCSDRVLLIRARPIIDIQTKVQSQNNQLENIDPSKKGCMEDISSPETCFSFDACFKMDNDAGTKTKTVLRLKYTIEEQLYKDQPIARIRFSDGLQDRPYTVERDIKLRPEDMGSFQCSREIVYLLDGPRDILRPLKFKLSYEIIQGQPSPVPEGSPLPDIDEFPILNQQEAVRYFKGTFAKDCGEDDICVSDLNIMANLSLDLHESGSHYLLRLGEQNTVPLNVEVMNAGEPAYQSSLLVHHHKALELNLKESQLGSYQCSRVSATLTQCGLGNPLVGTTGPLILTFKESNLPFDEKFIHFYVEANSSSTEERPKERIRFLVEVIKRAEISILPSVAPEQVFYGGEVVGQSAIKHMEEVGMEVTHKYVVDNRGPWRVDEAKVAILWPYQVENNKEQGKWLLYMTEVPSVDGAGECEVDSRYVNPLVLRRTFASASTGLEVEGELESTDYPDPGEDVVTGSGSTDEEEYGSGFGQGAGRDHGRTHVRVSRKVFTSDRSKFSESDSGANDLDKGKDEDGDGLISHHEETRTSSGVSPDGSTRFSETHHVSKKVHVKESTTDEDLPSGRWGQGGGFRRTYIETSRSGSSSIPSEEDRRIYSETEGSSRAGIDGTYIETSSLVFQYSIRRRQKNLLRNRGFFKSSIPSEEDRRIFSETEGSTRVGIDDHAGSGWHSGSTGRDHSVHVEDSTRRVQTVNRDETIRRTHYGGSDRDGSYRTVYEETRTTGHGRVGTHTGGYDDTHDRDGFRRTQTFGRHDRVGADRTEGSGWTRGSRTEFERRTGGSIGDTDESRRVGDRDRFGSDGSRRVSEGDRVRWSSADNQGSTTGRESTRTYSSSGRGYESENERRTFSGDYDRTDDGSYRRTYSGAYDRTTVDSRRRGHSGGYDRTAEDGSRTYFAGYDRIGDDDQNRRGYGGTEGESEYRRNFDTYNRGVSAGGRGGSGTYERTESTRRTYHSSRNEDGDFRDGSSRSSGDQYYRRPNLDRSGDHASGTDSFRRTSGEGREDGSYSRSGDGTLRTTTWDLTADSDRHNRARGGSHSSRHHVTSSQDHGTFASGSGAGRTSHFESSDSNANRTYKRVEVDPETGETTVYTRRVYSHSWPEDWDRRSFNEDLPPVEEEHEGSHRQLKRTKRERELIIKPQAVTDAKTGKTMQVVNLRCDGDVPTAKCFVFTCTIRNLGAKQAASIRIKSRLWNSTLVEDYPRVSYVSIKSKASLILPEDIRNDQDQSDDEASAETLAYPDLLDQLPPEEVPLWVILVSIFAGLLVLLIIALILWKLGFFERKRPDPTLSGNLDKDANGY</sequence>
<name>A0A423TFQ5_PENVA</name>
<dbReference type="Gene3D" id="2.60.40.1460">
    <property type="entry name" value="Integrin domains. Chain A, domain 2"/>
    <property type="match status" value="1"/>
</dbReference>
<dbReference type="InterPro" id="IPR018184">
    <property type="entry name" value="Integrin_alpha_C_CS"/>
</dbReference>
<comment type="caution">
    <text evidence="18">The sequence shown here is derived from an EMBL/GenBank/DDBJ whole genome shotgun (WGS) entry which is preliminary data.</text>
</comment>
<dbReference type="OrthoDB" id="5317514at2759"/>
<feature type="compositionally biased region" description="Basic and acidic residues" evidence="14">
    <location>
        <begin position="1389"/>
        <end position="1400"/>
    </location>
</feature>
<protein>
    <submittedName>
        <fullName evidence="18">Uncharacterized protein</fullName>
    </submittedName>
</protein>
<feature type="repeat" description="FG-GAP" evidence="12">
    <location>
        <begin position="312"/>
        <end position="369"/>
    </location>
</feature>
<dbReference type="STRING" id="6689.A0A423TFQ5"/>
<dbReference type="Pfam" id="PF01839">
    <property type="entry name" value="FG-GAP"/>
    <property type="match status" value="2"/>
</dbReference>
<keyword evidence="8 13" id="KW-0401">Integrin</keyword>
<dbReference type="Pfam" id="PF20805">
    <property type="entry name" value="Integrin_A_Ig_2"/>
    <property type="match status" value="1"/>
</dbReference>
<dbReference type="EMBL" id="QCYY01001801">
    <property type="protein sequence ID" value="ROT75207.1"/>
    <property type="molecule type" value="Genomic_DNA"/>
</dbReference>